<dbReference type="InterPro" id="IPR000073">
    <property type="entry name" value="AB_hydrolase_1"/>
</dbReference>
<dbReference type="PANTHER" id="PTHR32268:SF11">
    <property type="entry name" value="HOMOSERINE O-ACETYLTRANSFERASE"/>
    <property type="match status" value="1"/>
</dbReference>
<dbReference type="Proteomes" id="UP000249447">
    <property type="component" value="Chromosome"/>
</dbReference>
<evidence type="ECO:0000259" key="2">
    <source>
        <dbReference type="Pfam" id="PF00561"/>
    </source>
</evidence>
<evidence type="ECO:0000256" key="1">
    <source>
        <dbReference type="ARBA" id="ARBA00022679"/>
    </source>
</evidence>
<dbReference type="NCBIfam" id="NF006449">
    <property type="entry name" value="PRK08775.1"/>
    <property type="match status" value="1"/>
</dbReference>
<keyword evidence="4" id="KW-1185">Reference proteome</keyword>
<evidence type="ECO:0000313" key="4">
    <source>
        <dbReference type="Proteomes" id="UP000249447"/>
    </source>
</evidence>
<dbReference type="GO" id="GO:0009092">
    <property type="term" value="P:homoserine metabolic process"/>
    <property type="evidence" value="ECO:0007669"/>
    <property type="project" value="TreeGrafter"/>
</dbReference>
<sequence>MSLTHSTHASEPVEAACPPRFGAGGPACAAAVPVPANVSAVDRGDAVRGEIAVALTLRHAGVREVVLRYEIQDRTAGTQAPVVFVAGGISADRHLAPSRAFPAPGWWPAQVGEGRALDPRRCRIVSFDWLGADGTLDVPLDPADQAEAVAALLDALRIERIDAFVGSSYGAMVGLQFAVLHGDRLGQLVAISGVHRAHSYASAWRALQRRAVALGSLQCDETHGLALARQFAILSYRTPEEFDERFAPARVVEGRVRVGAEDYLDHCAARFVGRSSPTAYLRLSESIDLQAVEPARIRVPVSVVAVAEDRLVPLADAQALFAALHAGACPHPRLHVLRSPYGHDAFLKEEADIDVILRAALAGASDAPASPAPTSNQEIPA</sequence>
<dbReference type="InterPro" id="IPR029058">
    <property type="entry name" value="AB_hydrolase_fold"/>
</dbReference>
<evidence type="ECO:0000313" key="3">
    <source>
        <dbReference type="EMBL" id="AWV06508.1"/>
    </source>
</evidence>
<dbReference type="PANTHER" id="PTHR32268">
    <property type="entry name" value="HOMOSERINE O-ACETYLTRANSFERASE"/>
    <property type="match status" value="1"/>
</dbReference>
<accession>A0A2U9T7M5</accession>
<proteinExistence type="predicted"/>
<dbReference type="Pfam" id="PF00561">
    <property type="entry name" value="Abhydrolase_1"/>
    <property type="match status" value="1"/>
</dbReference>
<feature type="domain" description="AB hydrolase-1" evidence="2">
    <location>
        <begin position="104"/>
        <end position="349"/>
    </location>
</feature>
<gene>
    <name evidence="3" type="ORF">C9I47_0787</name>
</gene>
<dbReference type="GO" id="GO:0009086">
    <property type="term" value="P:methionine biosynthetic process"/>
    <property type="evidence" value="ECO:0007669"/>
    <property type="project" value="TreeGrafter"/>
</dbReference>
<dbReference type="Gene3D" id="3.40.50.1820">
    <property type="entry name" value="alpha/beta hydrolase"/>
    <property type="match status" value="1"/>
</dbReference>
<dbReference type="KEGG" id="lmb:C9I47_0787"/>
<dbReference type="GO" id="GO:0004414">
    <property type="term" value="F:homoserine O-acetyltransferase activity"/>
    <property type="evidence" value="ECO:0007669"/>
    <property type="project" value="TreeGrafter"/>
</dbReference>
<dbReference type="SUPFAM" id="SSF53474">
    <property type="entry name" value="alpha/beta-Hydrolases"/>
    <property type="match status" value="1"/>
</dbReference>
<keyword evidence="1 3" id="KW-0808">Transferase</keyword>
<dbReference type="OrthoDB" id="9800754at2"/>
<dbReference type="AlphaFoldDB" id="A0A2U9T7M5"/>
<dbReference type="InterPro" id="IPR008220">
    <property type="entry name" value="HAT_MetX-like"/>
</dbReference>
<name>A0A2U9T7M5_9GAMM</name>
<dbReference type="EMBL" id="CP029843">
    <property type="protein sequence ID" value="AWV06508.1"/>
    <property type="molecule type" value="Genomic_DNA"/>
</dbReference>
<reference evidence="3 4" key="1">
    <citation type="submission" date="2018-05" db="EMBL/GenBank/DDBJ databases">
        <title>The complete genome of Lysobacter maris HZ9B, a marine bacterium antagonistic against terrestrial plant pathogens.</title>
        <authorList>
            <person name="Zhang X.-Q."/>
        </authorList>
    </citation>
    <scope>NUCLEOTIDE SEQUENCE [LARGE SCALE GENOMIC DNA]</scope>
    <source>
        <strain evidence="3 4">HZ9B</strain>
    </source>
</reference>
<organism evidence="3 4">
    <name type="scientific">Marilutibacter maris</name>
    <dbReference type="NCBI Taxonomy" id="1605891"/>
    <lineage>
        <taxon>Bacteria</taxon>
        <taxon>Pseudomonadati</taxon>
        <taxon>Pseudomonadota</taxon>
        <taxon>Gammaproteobacteria</taxon>
        <taxon>Lysobacterales</taxon>
        <taxon>Lysobacteraceae</taxon>
        <taxon>Marilutibacter</taxon>
    </lineage>
</organism>
<protein>
    <submittedName>
        <fullName evidence="3">Homoserine acetyltransferase</fullName>
    </submittedName>
</protein>
<dbReference type="RefSeq" id="WP_111265674.1">
    <property type="nucleotide sequence ID" value="NZ_CP029843.1"/>
</dbReference>